<evidence type="ECO:0000313" key="9">
    <source>
        <dbReference type="Proteomes" id="UP001295684"/>
    </source>
</evidence>
<dbReference type="GO" id="GO:0034314">
    <property type="term" value="P:Arp2/3 complex-mediated actin nucleation"/>
    <property type="evidence" value="ECO:0007669"/>
    <property type="project" value="InterPro"/>
</dbReference>
<dbReference type="GO" id="GO:0005200">
    <property type="term" value="F:structural constituent of cytoskeleton"/>
    <property type="evidence" value="ECO:0007669"/>
    <property type="project" value="TreeGrafter"/>
</dbReference>
<evidence type="ECO:0000256" key="2">
    <source>
        <dbReference type="ARBA" id="ARBA00007192"/>
    </source>
</evidence>
<evidence type="ECO:0000256" key="5">
    <source>
        <dbReference type="ARBA" id="ARBA00023212"/>
    </source>
</evidence>
<dbReference type="Gene3D" id="3.30.1460.20">
    <property type="match status" value="2"/>
</dbReference>
<keyword evidence="5 6" id="KW-0206">Cytoskeleton</keyword>
<accession>A0AAD1UNR0</accession>
<dbReference type="PANTHER" id="PTHR12058:SF0">
    <property type="entry name" value="ACTIN-RELATED PROTEIN 2_3 COMPLEX SUBUNIT 2"/>
    <property type="match status" value="1"/>
</dbReference>
<dbReference type="AlphaFoldDB" id="A0AAD1UNR0"/>
<protein>
    <recommendedName>
        <fullName evidence="6">Arp2/3 complex 34 kDa subunit</fullName>
    </recommendedName>
</protein>
<sequence>MENECLKLQICDAIQRNSYYMHDFYDFDGSAFKIINEKDAPHKTMLCFTCRGAQTILDNGGQQLLEDKYAEFCLGDTHEGFEVVLTLDPATKPQKVKAPSGASDEEKAKIKEDNAQVKIKLAELADEVAGRWCRLKSEFMGAPIRKALVSLQEDSKDSYFVEVPYRKDEKYWVKKQETSALFYYNLNFTDPTDIALTRMMCNELKDTKKISTQSITVNYQSKVSLAVDLVAELGLDPEKSKCGLISFTLKKEHIKKNLETACYFLTTFRQYVEFHIRMVKLLLHSRMRKRISKFEIVFAKSLREGLHKKIETKTFMRDNRSRKPEEEKTSTSSRMNEEEYTIG</sequence>
<evidence type="ECO:0000256" key="3">
    <source>
        <dbReference type="ARBA" id="ARBA00022490"/>
    </source>
</evidence>
<evidence type="ECO:0000256" key="7">
    <source>
        <dbReference type="SAM" id="MobiDB-lite"/>
    </source>
</evidence>
<evidence type="ECO:0000313" key="8">
    <source>
        <dbReference type="EMBL" id="CAI2372254.1"/>
    </source>
</evidence>
<gene>
    <name evidence="8" type="ORF">ECRASSUSDP1_LOCUS13582</name>
</gene>
<comment type="function">
    <text evidence="6">Functions as actin-binding component of the Arp2/3 complex which is involved in regulation of actin polymerization and together with an activating nucleation-promoting factor (NPF) mediates the formation of branched actin networks.</text>
</comment>
<feature type="compositionally biased region" description="Basic and acidic residues" evidence="7">
    <location>
        <begin position="313"/>
        <end position="329"/>
    </location>
</feature>
<proteinExistence type="inferred from homology"/>
<dbReference type="PANTHER" id="PTHR12058">
    <property type="entry name" value="ARP2/3 COMPLEX 34 KDA SUBUNIT"/>
    <property type="match status" value="1"/>
</dbReference>
<name>A0AAD1UNR0_EUPCR</name>
<dbReference type="GO" id="GO:0051015">
    <property type="term" value="F:actin filament binding"/>
    <property type="evidence" value="ECO:0007669"/>
    <property type="project" value="TreeGrafter"/>
</dbReference>
<dbReference type="SUPFAM" id="SSF69645">
    <property type="entry name" value="Arp2/3 complex subunits"/>
    <property type="match status" value="2"/>
</dbReference>
<evidence type="ECO:0000256" key="1">
    <source>
        <dbReference type="ARBA" id="ARBA00004245"/>
    </source>
</evidence>
<evidence type="ECO:0000256" key="6">
    <source>
        <dbReference type="RuleBase" id="RU364015"/>
    </source>
</evidence>
<dbReference type="InterPro" id="IPR007188">
    <property type="entry name" value="ARPC2"/>
</dbReference>
<comment type="subunit">
    <text evidence="6">Component of the Arp2/3 complex.</text>
</comment>
<keyword evidence="9" id="KW-1185">Reference proteome</keyword>
<dbReference type="InterPro" id="IPR034666">
    <property type="entry name" value="ARPC2/4"/>
</dbReference>
<comment type="caution">
    <text evidence="8">The sequence shown here is derived from an EMBL/GenBank/DDBJ whole genome shotgun (WGS) entry which is preliminary data.</text>
</comment>
<feature type="region of interest" description="Disordered" evidence="7">
    <location>
        <begin position="313"/>
        <end position="343"/>
    </location>
</feature>
<organism evidence="8 9">
    <name type="scientific">Euplotes crassus</name>
    <dbReference type="NCBI Taxonomy" id="5936"/>
    <lineage>
        <taxon>Eukaryota</taxon>
        <taxon>Sar</taxon>
        <taxon>Alveolata</taxon>
        <taxon>Ciliophora</taxon>
        <taxon>Intramacronucleata</taxon>
        <taxon>Spirotrichea</taxon>
        <taxon>Hypotrichia</taxon>
        <taxon>Euplotida</taxon>
        <taxon>Euplotidae</taxon>
        <taxon>Moneuplotes</taxon>
    </lineage>
</organism>
<keyword evidence="4 6" id="KW-0009">Actin-binding</keyword>
<keyword evidence="3 6" id="KW-0963">Cytoplasm</keyword>
<dbReference type="GO" id="GO:0005885">
    <property type="term" value="C:Arp2/3 protein complex"/>
    <property type="evidence" value="ECO:0007669"/>
    <property type="project" value="InterPro"/>
</dbReference>
<dbReference type="Proteomes" id="UP001295684">
    <property type="component" value="Unassembled WGS sequence"/>
</dbReference>
<dbReference type="GO" id="GO:0030041">
    <property type="term" value="P:actin filament polymerization"/>
    <property type="evidence" value="ECO:0007669"/>
    <property type="project" value="InterPro"/>
</dbReference>
<dbReference type="EMBL" id="CAMPGE010013524">
    <property type="protein sequence ID" value="CAI2372254.1"/>
    <property type="molecule type" value="Genomic_DNA"/>
</dbReference>
<comment type="subcellular location">
    <subcellularLocation>
        <location evidence="1 6">Cytoplasm</location>
        <location evidence="1 6">Cytoskeleton</location>
    </subcellularLocation>
</comment>
<reference evidence="8" key="1">
    <citation type="submission" date="2023-07" db="EMBL/GenBank/DDBJ databases">
        <authorList>
            <consortium name="AG Swart"/>
            <person name="Singh M."/>
            <person name="Singh A."/>
            <person name="Seah K."/>
            <person name="Emmerich C."/>
        </authorList>
    </citation>
    <scope>NUCLEOTIDE SEQUENCE</scope>
    <source>
        <strain evidence="8">DP1</strain>
    </source>
</reference>
<evidence type="ECO:0000256" key="4">
    <source>
        <dbReference type="ARBA" id="ARBA00023203"/>
    </source>
</evidence>
<dbReference type="Pfam" id="PF04045">
    <property type="entry name" value="P34-Arc"/>
    <property type="match status" value="1"/>
</dbReference>
<comment type="similarity">
    <text evidence="2 6">Belongs to the ARPC2 family.</text>
</comment>